<dbReference type="InterPro" id="IPR036291">
    <property type="entry name" value="NAD(P)-bd_dom_sf"/>
</dbReference>
<sequence length="192" mass="19989">MASVQTLSAKSTVRFFGNVTRNLLAAEEQQGVGHHVALSIVGVPSAPFGYYAGKKVQEDLVSASRGGWTILRATQFHEFAAQTAARGRLGGLVAAPKGRTQPVAAAEVAEELVALALGSPRGFAGEIGGPEERELPELVRRYLGAVGDRSRVLAIPLPGGMGRAMRAGTLLPSAGAKLGVQTFEEWLATVSA</sequence>
<gene>
    <name evidence="1" type="ORF">GCM10022286_04620</name>
</gene>
<dbReference type="EMBL" id="BAABBV010000001">
    <property type="protein sequence ID" value="GAA4155541.1"/>
    <property type="molecule type" value="Genomic_DNA"/>
</dbReference>
<keyword evidence="2" id="KW-1185">Reference proteome</keyword>
<dbReference type="Proteomes" id="UP001415169">
    <property type="component" value="Unassembled WGS sequence"/>
</dbReference>
<dbReference type="Gene3D" id="3.40.50.720">
    <property type="entry name" value="NAD(P)-binding Rossmann-like Domain"/>
    <property type="match status" value="1"/>
</dbReference>
<name>A0ABP7ZEN8_9MICO</name>
<reference evidence="1" key="2">
    <citation type="submission" date="2023-12" db="EMBL/GenBank/DDBJ databases">
        <authorList>
            <person name="Sun Q."/>
            <person name="Inoue M."/>
        </authorList>
    </citation>
    <scope>NUCLEOTIDE SEQUENCE</scope>
    <source>
        <strain evidence="1">JCM 17590</strain>
    </source>
</reference>
<protein>
    <recommendedName>
        <fullName evidence="3">NAD(P)-binding domain-containing protein</fullName>
    </recommendedName>
</protein>
<evidence type="ECO:0000313" key="2">
    <source>
        <dbReference type="Proteomes" id="UP001415169"/>
    </source>
</evidence>
<accession>A0ABP7ZEN8</accession>
<evidence type="ECO:0000313" key="1">
    <source>
        <dbReference type="EMBL" id="GAA4155541.1"/>
    </source>
</evidence>
<dbReference type="SUPFAM" id="SSF51735">
    <property type="entry name" value="NAD(P)-binding Rossmann-fold domains"/>
    <property type="match status" value="1"/>
</dbReference>
<organism evidence="1 2">
    <name type="scientific">Gryllotalpicola daejeonensis</name>
    <dbReference type="NCBI Taxonomy" id="993087"/>
    <lineage>
        <taxon>Bacteria</taxon>
        <taxon>Bacillati</taxon>
        <taxon>Actinomycetota</taxon>
        <taxon>Actinomycetes</taxon>
        <taxon>Micrococcales</taxon>
        <taxon>Microbacteriaceae</taxon>
        <taxon>Gryllotalpicola</taxon>
    </lineage>
</organism>
<reference evidence="1" key="1">
    <citation type="journal article" date="2014" name="Int. J. Syst. Evol. Microbiol.">
        <title>Complete genome of a new Firmicutes species belonging to the dominant human colonic microbiota ('Ruminococcus bicirculans') reveals two chromosomes and a selective capacity to utilize plant glucans.</title>
        <authorList>
            <consortium name="NISC Comparative Sequencing Program"/>
            <person name="Wegmann U."/>
            <person name="Louis P."/>
            <person name="Goesmann A."/>
            <person name="Henrissat B."/>
            <person name="Duncan S.H."/>
            <person name="Flint H.J."/>
        </authorList>
    </citation>
    <scope>NUCLEOTIDE SEQUENCE</scope>
    <source>
        <strain evidence="1">JCM 17590</strain>
    </source>
</reference>
<evidence type="ECO:0008006" key="3">
    <source>
        <dbReference type="Google" id="ProtNLM"/>
    </source>
</evidence>
<proteinExistence type="predicted"/>
<comment type="caution">
    <text evidence="1">The sequence shown here is derived from an EMBL/GenBank/DDBJ whole genome shotgun (WGS) entry which is preliminary data.</text>
</comment>